<dbReference type="Proteomes" id="UP001558652">
    <property type="component" value="Unassembled WGS sequence"/>
</dbReference>
<proteinExistence type="predicted"/>
<gene>
    <name evidence="2" type="ORF">AAG570_013630</name>
</gene>
<protein>
    <submittedName>
        <fullName evidence="2">Uncharacterized protein</fullName>
    </submittedName>
</protein>
<dbReference type="EMBL" id="JBFDAA010000009">
    <property type="protein sequence ID" value="KAL1129099.1"/>
    <property type="molecule type" value="Genomic_DNA"/>
</dbReference>
<accession>A0ABD0YDF8</accession>
<keyword evidence="3" id="KW-1185">Reference proteome</keyword>
<evidence type="ECO:0000256" key="1">
    <source>
        <dbReference type="SAM" id="MobiDB-lite"/>
    </source>
</evidence>
<comment type="caution">
    <text evidence="2">The sequence shown here is derived from an EMBL/GenBank/DDBJ whole genome shotgun (WGS) entry which is preliminary data.</text>
</comment>
<evidence type="ECO:0000313" key="3">
    <source>
        <dbReference type="Proteomes" id="UP001558652"/>
    </source>
</evidence>
<feature type="region of interest" description="Disordered" evidence="1">
    <location>
        <begin position="1"/>
        <end position="70"/>
    </location>
</feature>
<feature type="compositionally biased region" description="Polar residues" evidence="1">
    <location>
        <begin position="10"/>
        <end position="22"/>
    </location>
</feature>
<evidence type="ECO:0000313" key="2">
    <source>
        <dbReference type="EMBL" id="KAL1129099.1"/>
    </source>
</evidence>
<feature type="compositionally biased region" description="Gly residues" evidence="1">
    <location>
        <begin position="25"/>
        <end position="39"/>
    </location>
</feature>
<organism evidence="2 3">
    <name type="scientific">Ranatra chinensis</name>
    <dbReference type="NCBI Taxonomy" id="642074"/>
    <lineage>
        <taxon>Eukaryota</taxon>
        <taxon>Metazoa</taxon>
        <taxon>Ecdysozoa</taxon>
        <taxon>Arthropoda</taxon>
        <taxon>Hexapoda</taxon>
        <taxon>Insecta</taxon>
        <taxon>Pterygota</taxon>
        <taxon>Neoptera</taxon>
        <taxon>Paraneoptera</taxon>
        <taxon>Hemiptera</taxon>
        <taxon>Heteroptera</taxon>
        <taxon>Panheteroptera</taxon>
        <taxon>Nepomorpha</taxon>
        <taxon>Nepidae</taxon>
        <taxon>Ranatrinae</taxon>
        <taxon>Ranatra</taxon>
    </lineage>
</organism>
<sequence>MFYQNKKQETTSTLPPVTPDSNGTAGTGLGAVRGTGGGQWARDRHFFSNPDRTVSPLKDPPLFYTEGRHPSEFIRPGEERLTANTRHAGKPSRIYSLEESLSRQTCGIEPLGSAKKSNRDRIRAREKMKLIPIPTHLFYLPLSTRKTHNAVDGAETCSTRTSSRIGPPSLVMNGRKTRTDKGALQVVRSVGKLHDDDIPKTIPKQKIRLLRQLPNRKSKLSTN</sequence>
<reference evidence="2 3" key="1">
    <citation type="submission" date="2024-07" db="EMBL/GenBank/DDBJ databases">
        <title>Chromosome-level genome assembly of the water stick insect Ranatra chinensis (Heteroptera: Nepidae).</title>
        <authorList>
            <person name="Liu X."/>
        </authorList>
    </citation>
    <scope>NUCLEOTIDE SEQUENCE [LARGE SCALE GENOMIC DNA]</scope>
    <source>
        <strain evidence="2">Cailab_2021Rc</strain>
        <tissue evidence="2">Muscle</tissue>
    </source>
</reference>
<dbReference type="AlphaFoldDB" id="A0ABD0YDF8"/>
<name>A0ABD0YDF8_9HEMI</name>